<proteinExistence type="predicted"/>
<dbReference type="InParanoid" id="A0A2N3MZH1"/>
<dbReference type="EMBL" id="NLAX01001584">
    <property type="protein sequence ID" value="PKS05560.1"/>
    <property type="molecule type" value="Genomic_DNA"/>
</dbReference>
<name>A0A2N3MZH1_9PEZI</name>
<protein>
    <recommendedName>
        <fullName evidence="4">Protamine P1</fullName>
    </recommendedName>
</protein>
<evidence type="ECO:0000313" key="2">
    <source>
        <dbReference type="EMBL" id="PKS05560.1"/>
    </source>
</evidence>
<feature type="compositionally biased region" description="Basic and acidic residues" evidence="1">
    <location>
        <begin position="46"/>
        <end position="58"/>
    </location>
</feature>
<feature type="compositionally biased region" description="Polar residues" evidence="1">
    <location>
        <begin position="21"/>
        <end position="37"/>
    </location>
</feature>
<sequence>MRTTRTAGLCQRDSTPLVSLTTLASQPSIGVQSSTKRTPAHRHSSVSKEKLSNSKAPHDTNCATDTSAESEDPITAMKPEEEPKSSRRSISSAKLNLSSGSQAIKTQRMTIQTSEEDELSPRLPGATQPACDGALSIPSTDVQMQEAGKAVARPTAEDSGETETQHPQLTGIEGPAEGTSETSETSTDTAVEDVQTENRAGIEIEEASMDVSSEAIGHNSFQVRDTSTTLVEDTTDDITPGEGHSLEPEPKDDVQHTDLSILPCLEASEHVDSKSPVRQPVDKAVPSPRIPRRSRRRRSRGSRIRTKTPDKRLIPEDQSPWMEEPIQPIIGQDIRENTQANDQEIVQEIVHENSQENTQDDPIRLVQENVEENIQSEGGNILCGVAAQVAEPASQSILIPAEAQSPWMESPTLLQTNVRSPVEDSTQPSLTPPREVLAERQPVAGTSPSSDFSNQAFLIRSFSSFMTPPTKPQFATVPDCSGRLPQTPSLLRAALENPWQTNSRPKKRVSWAPLPDEDSSETAETRSSSSRSHFSRTSPPPADPIPDQVEGSGEAFTNHFVSVKRRADPVRQRLLPSASQQVQGSPQTDAMAQAFVVADHIIPQIEIKGDLELKEDKENVQQEPADDVDAVLDNLGDFLDAWDVDTDLEKSRTSLGSHGHGPSSSSILLDMDFGGW</sequence>
<feature type="compositionally biased region" description="Polar residues" evidence="1">
    <location>
        <begin position="219"/>
        <end position="232"/>
    </location>
</feature>
<keyword evidence="3" id="KW-1185">Reference proteome</keyword>
<dbReference type="STRING" id="41688.A0A2N3MZH1"/>
<dbReference type="AlphaFoldDB" id="A0A2N3MZH1"/>
<feature type="region of interest" description="Disordered" evidence="1">
    <location>
        <begin position="21"/>
        <end position="322"/>
    </location>
</feature>
<accession>A0A2N3MZH1</accession>
<feature type="compositionally biased region" description="Low complexity" evidence="1">
    <location>
        <begin position="525"/>
        <end position="537"/>
    </location>
</feature>
<evidence type="ECO:0008006" key="4">
    <source>
        <dbReference type="Google" id="ProtNLM"/>
    </source>
</evidence>
<evidence type="ECO:0000313" key="3">
    <source>
        <dbReference type="Proteomes" id="UP000233524"/>
    </source>
</evidence>
<reference evidence="2 3" key="1">
    <citation type="journal article" date="2017" name="G3 (Bethesda)">
        <title>First Draft Genome Sequence of the Pathogenic Fungus Lomentospora prolificans (Formerly Scedosporium prolificans).</title>
        <authorList>
            <person name="Luo R."/>
            <person name="Zimin A."/>
            <person name="Workman R."/>
            <person name="Fan Y."/>
            <person name="Pertea G."/>
            <person name="Grossman N."/>
            <person name="Wear M.P."/>
            <person name="Jia B."/>
            <person name="Miller H."/>
            <person name="Casadevall A."/>
            <person name="Timp W."/>
            <person name="Zhang S.X."/>
            <person name="Salzberg S.L."/>
        </authorList>
    </citation>
    <scope>NUCLEOTIDE SEQUENCE [LARGE SCALE GENOMIC DNA]</scope>
    <source>
        <strain evidence="2 3">JHH-5317</strain>
    </source>
</reference>
<dbReference type="VEuPathDB" id="FungiDB:jhhlp_008077"/>
<feature type="compositionally biased region" description="Low complexity" evidence="1">
    <location>
        <begin position="173"/>
        <end position="189"/>
    </location>
</feature>
<dbReference type="OrthoDB" id="5419922at2759"/>
<dbReference type="Proteomes" id="UP000233524">
    <property type="component" value="Unassembled WGS sequence"/>
</dbReference>
<gene>
    <name evidence="2" type="ORF">jhhlp_008077</name>
</gene>
<evidence type="ECO:0000256" key="1">
    <source>
        <dbReference type="SAM" id="MobiDB-lite"/>
    </source>
</evidence>
<organism evidence="2 3">
    <name type="scientific">Lomentospora prolificans</name>
    <dbReference type="NCBI Taxonomy" id="41688"/>
    <lineage>
        <taxon>Eukaryota</taxon>
        <taxon>Fungi</taxon>
        <taxon>Dikarya</taxon>
        <taxon>Ascomycota</taxon>
        <taxon>Pezizomycotina</taxon>
        <taxon>Sordariomycetes</taxon>
        <taxon>Hypocreomycetidae</taxon>
        <taxon>Microascales</taxon>
        <taxon>Microascaceae</taxon>
        <taxon>Lomentospora</taxon>
    </lineage>
</organism>
<feature type="compositionally biased region" description="Basic and acidic residues" evidence="1">
    <location>
        <begin position="244"/>
        <end position="256"/>
    </location>
</feature>
<feature type="region of interest" description="Disordered" evidence="1">
    <location>
        <begin position="494"/>
        <end position="552"/>
    </location>
</feature>
<feature type="compositionally biased region" description="Basic residues" evidence="1">
    <location>
        <begin position="290"/>
        <end position="306"/>
    </location>
</feature>
<comment type="caution">
    <text evidence="2">The sequence shown here is derived from an EMBL/GenBank/DDBJ whole genome shotgun (WGS) entry which is preliminary data.</text>
</comment>
<feature type="compositionally biased region" description="Polar residues" evidence="1">
    <location>
        <begin position="88"/>
        <end position="113"/>
    </location>
</feature>